<gene>
    <name evidence="2" type="ORF">SPSK_08473</name>
</gene>
<reference evidence="2 3" key="2">
    <citation type="journal article" date="2015" name="Eukaryot. Cell">
        <title>Asexual propagation of a virulent clone complex in a human and feline outbreak of sporotrichosis.</title>
        <authorList>
            <person name="Teixeira Mde M."/>
            <person name="Rodrigues A.M."/>
            <person name="Tsui C.K."/>
            <person name="de Almeida L.G."/>
            <person name="Van Diepeningen A.D."/>
            <person name="van den Ende B.G."/>
            <person name="Fernandes G.F."/>
            <person name="Kano R."/>
            <person name="Hamelin R.C."/>
            <person name="Lopes-Bezerra L.M."/>
            <person name="Vasconcelos A.T."/>
            <person name="de Hoog S."/>
            <person name="de Camargo Z.P."/>
            <person name="Felipe M.S."/>
        </authorList>
    </citation>
    <scope>NUCLEOTIDE SEQUENCE [LARGE SCALE GENOMIC DNA]</scope>
    <source>
        <strain evidence="2 3">1099-18</strain>
    </source>
</reference>
<evidence type="ECO:0008006" key="4">
    <source>
        <dbReference type="Google" id="ProtNLM"/>
    </source>
</evidence>
<feature type="region of interest" description="Disordered" evidence="1">
    <location>
        <begin position="759"/>
        <end position="793"/>
    </location>
</feature>
<feature type="region of interest" description="Disordered" evidence="1">
    <location>
        <begin position="592"/>
        <end position="621"/>
    </location>
</feature>
<dbReference type="VEuPathDB" id="FungiDB:SPSK_08473"/>
<feature type="region of interest" description="Disordered" evidence="1">
    <location>
        <begin position="209"/>
        <end position="288"/>
    </location>
</feature>
<reference evidence="2 3" key="1">
    <citation type="journal article" date="2014" name="BMC Genomics">
        <title>Comparative genomics of the major fungal agents of human and animal Sporotrichosis: Sporothrix schenckii and Sporothrix brasiliensis.</title>
        <authorList>
            <person name="Teixeira M.M."/>
            <person name="de Almeida L.G."/>
            <person name="Kubitschek-Barreira P."/>
            <person name="Alves F.L."/>
            <person name="Kioshima E.S."/>
            <person name="Abadio A.K."/>
            <person name="Fernandes L."/>
            <person name="Derengowski L.S."/>
            <person name="Ferreira K.S."/>
            <person name="Souza R.C."/>
            <person name="Ruiz J.C."/>
            <person name="de Andrade N.C."/>
            <person name="Paes H.C."/>
            <person name="Nicola A.M."/>
            <person name="Albuquerque P."/>
            <person name="Gerber A.L."/>
            <person name="Martins V.P."/>
            <person name="Peconick L.D."/>
            <person name="Neto A.V."/>
            <person name="Chaucanez C.B."/>
            <person name="Silva P.A."/>
            <person name="Cunha O.L."/>
            <person name="de Oliveira F.F."/>
            <person name="dos Santos T.C."/>
            <person name="Barros A.L."/>
            <person name="Soares M.A."/>
            <person name="de Oliveira L.M."/>
            <person name="Marini M.M."/>
            <person name="Villalobos-Duno H."/>
            <person name="Cunha M.M."/>
            <person name="de Hoog S."/>
            <person name="da Silveira J.F."/>
            <person name="Henrissat B."/>
            <person name="Nino-Vega G.A."/>
            <person name="Cisalpino P.S."/>
            <person name="Mora-Montes H.M."/>
            <person name="Almeida S.R."/>
            <person name="Stajich J.E."/>
            <person name="Lopes-Bezerra L.M."/>
            <person name="Vasconcelos A.T."/>
            <person name="Felipe M.S."/>
        </authorList>
    </citation>
    <scope>NUCLEOTIDE SEQUENCE [LARGE SCALE GENOMIC DNA]</scope>
    <source>
        <strain evidence="2 3">1099-18</strain>
    </source>
</reference>
<dbReference type="PANTHER" id="PTHR42048:SF1">
    <property type="entry name" value="ARS-BINDING PROTEIN 2"/>
    <property type="match status" value="1"/>
</dbReference>
<protein>
    <recommendedName>
        <fullName evidence="4">Ars-binding protein</fullName>
    </recommendedName>
</protein>
<dbReference type="GeneID" id="27670346"/>
<feature type="compositionally biased region" description="Polar residues" evidence="1">
    <location>
        <begin position="253"/>
        <end position="267"/>
    </location>
</feature>
<dbReference type="GO" id="GO:0003688">
    <property type="term" value="F:DNA replication origin binding"/>
    <property type="evidence" value="ECO:0007669"/>
    <property type="project" value="TreeGrafter"/>
</dbReference>
<feature type="compositionally biased region" description="Polar residues" evidence="1">
    <location>
        <begin position="774"/>
        <end position="785"/>
    </location>
</feature>
<dbReference type="EMBL" id="AXCR01000007">
    <property type="protein sequence ID" value="KJR85417.1"/>
    <property type="molecule type" value="Genomic_DNA"/>
</dbReference>
<feature type="region of interest" description="Disordered" evidence="1">
    <location>
        <begin position="18"/>
        <end position="55"/>
    </location>
</feature>
<dbReference type="RefSeq" id="XP_016588093.1">
    <property type="nucleotide sequence ID" value="XM_016735069.1"/>
</dbReference>
<dbReference type="OrthoDB" id="2104370at2759"/>
<evidence type="ECO:0000313" key="2">
    <source>
        <dbReference type="EMBL" id="KJR85417.1"/>
    </source>
</evidence>
<feature type="region of interest" description="Disordered" evidence="1">
    <location>
        <begin position="464"/>
        <end position="526"/>
    </location>
</feature>
<dbReference type="AlphaFoldDB" id="A0A0F2M6Z4"/>
<dbReference type="Pfam" id="PF09441">
    <property type="entry name" value="Abp2"/>
    <property type="match status" value="1"/>
</dbReference>
<evidence type="ECO:0000313" key="3">
    <source>
        <dbReference type="Proteomes" id="UP000033710"/>
    </source>
</evidence>
<feature type="region of interest" description="Disordered" evidence="1">
    <location>
        <begin position="335"/>
        <end position="401"/>
    </location>
</feature>
<feature type="compositionally biased region" description="Low complexity" evidence="1">
    <location>
        <begin position="343"/>
        <end position="355"/>
    </location>
</feature>
<dbReference type="PANTHER" id="PTHR42048">
    <property type="entry name" value="ARS-BINDING PROTEIN 2"/>
    <property type="match status" value="1"/>
</dbReference>
<accession>A0A0F2M6Z4</accession>
<feature type="compositionally biased region" description="Polar residues" evidence="1">
    <location>
        <begin position="488"/>
        <end position="509"/>
    </location>
</feature>
<evidence type="ECO:0000256" key="1">
    <source>
        <dbReference type="SAM" id="MobiDB-lite"/>
    </source>
</evidence>
<dbReference type="Proteomes" id="UP000033710">
    <property type="component" value="Unassembled WGS sequence"/>
</dbReference>
<proteinExistence type="predicted"/>
<dbReference type="InterPro" id="IPR018562">
    <property type="entry name" value="ARS-binding_2"/>
</dbReference>
<sequence length="923" mass="99744">MQSQASGFFASQSTSMSRASSIRSAGGQPPLSANSLGVVPGQQQQQQQQGNVRPAILPDRTVTATTIEDAYVSFILACNPAVSPATDTTALREAFRTPPRSDGKNFSIFTLYQLICQLEEREIKTWAELALKLGVDPPDQDKGQSSQKIQQYAVRLKRWMHSMHANAFFDYLMDRPHPYWTDIPTSPYSVSEHLRDGVAAKDDMALRALIPEIKPRRGRRRPDDDSDQDTLSNHSSSHRPRLDDYVDDLSAPGSGTSLASRWSTQPDSRYDFGVPLSHAQETGPQHVSPPEMSGFGPNYVQAPTPVAGWSASLDGMGTSLSEYPQSGIMPSSRTNYWADEPKPAAAGSSAGQSSRRPGRRYGAKVVSSAWRSSGAGGSGKTRGRPPINRNGHHHNSNAQEPVFHQTSVVNLDRTAAAFPTATSSYASHMEPTTAAPLPTMQLTNMNVPTTSSLSSSIPLLTLSDSMSSSSTTAPSRSNYPNHLPFQVPSKQGTDIRVTSPSSQHVSDPISSFGMHSPFSAPSTSALSEKPLSLTSYGTGTLDLPLNMNFAPDATAHHSETPSLGATHPPVAATNVGSATTGASSVTPEIATNSRAHKHKEDRQLPQMTSKTPPMYSVHFGTGEATDRTNIDEIEAYFMTEVFAAAWYDENDQRIQPCSVEEAGALVDSIIEGLTKGAACKEAFLINLAALAGSRLLMANTGARIKRLEQTTEYTKYDFAWELRFGDVCGQFNITEAVEHARWKKMTADVKASVARAVGLKTEAEERPQQPYPPTRSTGFDGSHPTSLEGGRMHFPTQSNNLDDAGRYEDMVTGTVPAVNPDIQSYCRTADVMASGIGYGMPMTAHPPTAGGALGSAGDSLPATASPTNTNTQDEILALAALWEKKYRNLLHLLYKRDRQLDRTRCAVLQGLQGAYDYDDIGDI</sequence>
<dbReference type="KEGG" id="ssck:SPSK_08473"/>
<feature type="compositionally biased region" description="Low complexity" evidence="1">
    <location>
        <begin position="464"/>
        <end position="477"/>
    </location>
</feature>
<organism evidence="2 3">
    <name type="scientific">Sporothrix schenckii 1099-18</name>
    <dbReference type="NCBI Taxonomy" id="1397361"/>
    <lineage>
        <taxon>Eukaryota</taxon>
        <taxon>Fungi</taxon>
        <taxon>Dikarya</taxon>
        <taxon>Ascomycota</taxon>
        <taxon>Pezizomycotina</taxon>
        <taxon>Sordariomycetes</taxon>
        <taxon>Sordariomycetidae</taxon>
        <taxon>Ophiostomatales</taxon>
        <taxon>Ophiostomataceae</taxon>
        <taxon>Sporothrix</taxon>
    </lineage>
</organism>
<comment type="caution">
    <text evidence="2">The sequence shown here is derived from an EMBL/GenBank/DDBJ whole genome shotgun (WGS) entry which is preliminary data.</text>
</comment>
<name>A0A0F2M6Z4_SPOSC</name>